<reference evidence="3" key="1">
    <citation type="submission" date="2017-02" db="EMBL/GenBank/DDBJ databases">
        <authorList>
            <person name="Varghese N."/>
            <person name="Submissions S."/>
        </authorList>
    </citation>
    <scope>NUCLEOTIDE SEQUENCE [LARGE SCALE GENOMIC DNA]</scope>
    <source>
        <strain evidence="3">DSM 16521</strain>
    </source>
</reference>
<proteinExistence type="inferred from homology"/>
<accession>A0A1T4RAX7</accession>
<keyword evidence="1" id="KW-1003">Cell membrane</keyword>
<comment type="function">
    <text evidence="1">Involved in peptidoglycan biosynthesis. Transports lipid-linked peptidoglycan precursors from the inner to the outer leaflet of the cytoplasmic membrane.</text>
</comment>
<evidence type="ECO:0000256" key="1">
    <source>
        <dbReference type="HAMAP-Rule" id="MF_02077"/>
    </source>
</evidence>
<gene>
    <name evidence="1" type="primary">amj</name>
    <name evidence="2" type="ORF">SAMN02745885_02025</name>
</gene>
<comment type="similarity">
    <text evidence="1">Belongs to the Amj family.</text>
</comment>
<dbReference type="Pfam" id="PF10997">
    <property type="entry name" value="Amj"/>
    <property type="match status" value="1"/>
</dbReference>
<feature type="transmembrane region" description="Helical" evidence="1">
    <location>
        <begin position="102"/>
        <end position="122"/>
    </location>
</feature>
<sequence>MESRLWVVMIFTALLHLISTLAYSVRLAGVKTKRLAIAFSLWNVIFLLASTANTIQGPLFASLVDDAIHTITAGVGKLEQTQLEHLAIYQSTLAGLTVKVRLVLLAAFAGTVLGTLLVPSFVRIFSRLILLFEKVGSVPKMVVLLLHPGKLRQGLKEIKPPSLSHINKVRQGEKLPLPGQVFLLNVLATGLATTGVLSAMFAGAMNPRFSTTAVTLSAIVNGFATVFLATAVDPQVASLTDQALRGVREEEEVAVMVKYLSFSRIAGTLFAQLITVPAAQVIAWTATLLKG</sequence>
<dbReference type="GO" id="GO:0009252">
    <property type="term" value="P:peptidoglycan biosynthetic process"/>
    <property type="evidence" value="ECO:0007669"/>
    <property type="project" value="UniProtKB-UniRule"/>
</dbReference>
<evidence type="ECO:0000313" key="2">
    <source>
        <dbReference type="EMBL" id="SKA13212.1"/>
    </source>
</evidence>
<protein>
    <recommendedName>
        <fullName evidence="1">Lipid II flippase Amj</fullName>
    </recommendedName>
</protein>
<feature type="transmembrane region" description="Helical" evidence="1">
    <location>
        <begin position="6"/>
        <end position="23"/>
    </location>
</feature>
<keyword evidence="1" id="KW-1133">Transmembrane helix</keyword>
<feature type="transmembrane region" description="Helical" evidence="1">
    <location>
        <begin position="35"/>
        <end position="55"/>
    </location>
</feature>
<keyword evidence="1" id="KW-0133">Cell shape</keyword>
<keyword evidence="1" id="KW-0812">Transmembrane</keyword>
<feature type="transmembrane region" description="Helical" evidence="1">
    <location>
        <begin position="265"/>
        <end position="289"/>
    </location>
</feature>
<dbReference type="RefSeq" id="WP_078666052.1">
    <property type="nucleotide sequence ID" value="NZ_FUXM01000027.1"/>
</dbReference>
<name>A0A1T4RAX7_9FIRM</name>
<dbReference type="GO" id="GO:0008360">
    <property type="term" value="P:regulation of cell shape"/>
    <property type="evidence" value="ECO:0007669"/>
    <property type="project" value="UniProtKB-KW"/>
</dbReference>
<dbReference type="InterPro" id="IPR021260">
    <property type="entry name" value="Amj"/>
</dbReference>
<keyword evidence="1" id="KW-0472">Membrane</keyword>
<feature type="transmembrane region" description="Helical" evidence="1">
    <location>
        <begin position="182"/>
        <end position="201"/>
    </location>
</feature>
<feature type="transmembrane region" description="Helical" evidence="1">
    <location>
        <begin position="213"/>
        <end position="232"/>
    </location>
</feature>
<dbReference type="GO" id="GO:0015648">
    <property type="term" value="F:lipid-linked peptidoglycan transporter activity"/>
    <property type="evidence" value="ECO:0007669"/>
    <property type="project" value="UniProtKB-UniRule"/>
</dbReference>
<keyword evidence="1" id="KW-0961">Cell wall biogenesis/degradation</keyword>
<dbReference type="UniPathway" id="UPA00219"/>
<keyword evidence="1" id="KW-0573">Peptidoglycan synthesis</keyword>
<keyword evidence="3" id="KW-1185">Reference proteome</keyword>
<dbReference type="HAMAP" id="MF_02077">
    <property type="entry name" value="Amj_flippase"/>
    <property type="match status" value="1"/>
</dbReference>
<dbReference type="Proteomes" id="UP000189933">
    <property type="component" value="Unassembled WGS sequence"/>
</dbReference>
<dbReference type="GO" id="GO:0005886">
    <property type="term" value="C:plasma membrane"/>
    <property type="evidence" value="ECO:0007669"/>
    <property type="project" value="UniProtKB-SubCell"/>
</dbReference>
<dbReference type="AlphaFoldDB" id="A0A1T4RAX7"/>
<comment type="subcellular location">
    <subcellularLocation>
        <location evidence="1">Cell membrane</location>
        <topology evidence="1">Multi-pass membrane protein</topology>
    </subcellularLocation>
</comment>
<dbReference type="OrthoDB" id="7888986at2"/>
<dbReference type="GO" id="GO:0071555">
    <property type="term" value="P:cell wall organization"/>
    <property type="evidence" value="ECO:0007669"/>
    <property type="project" value="UniProtKB-KW"/>
</dbReference>
<organism evidence="2 3">
    <name type="scientific">Carboxydocella sporoproducens DSM 16521</name>
    <dbReference type="NCBI Taxonomy" id="1121270"/>
    <lineage>
        <taxon>Bacteria</taxon>
        <taxon>Bacillati</taxon>
        <taxon>Bacillota</taxon>
        <taxon>Clostridia</taxon>
        <taxon>Eubacteriales</taxon>
        <taxon>Clostridiales Family XVI. Incertae Sedis</taxon>
        <taxon>Carboxydocella</taxon>
    </lineage>
</organism>
<keyword evidence="1" id="KW-0813">Transport</keyword>
<dbReference type="EMBL" id="FUXM01000027">
    <property type="protein sequence ID" value="SKA13212.1"/>
    <property type="molecule type" value="Genomic_DNA"/>
</dbReference>
<comment type="pathway">
    <text evidence="1">Cell wall biogenesis; peptidoglycan biosynthesis.</text>
</comment>
<evidence type="ECO:0000313" key="3">
    <source>
        <dbReference type="Proteomes" id="UP000189933"/>
    </source>
</evidence>